<dbReference type="EMBL" id="JYDT01000045">
    <property type="protein sequence ID" value="KRY88198.1"/>
    <property type="molecule type" value="Genomic_DNA"/>
</dbReference>
<proteinExistence type="predicted"/>
<protein>
    <submittedName>
        <fullName evidence="1">Uncharacterized protein</fullName>
    </submittedName>
</protein>
<dbReference type="AlphaFoldDB" id="A0A0V1FQ86"/>
<sequence>MSHEDSKISSIRRLAIWFVASDVRRMNNGVSSAMADEE</sequence>
<organism evidence="1 2">
    <name type="scientific">Trichinella pseudospiralis</name>
    <name type="common">Parasitic roundworm</name>
    <dbReference type="NCBI Taxonomy" id="6337"/>
    <lineage>
        <taxon>Eukaryota</taxon>
        <taxon>Metazoa</taxon>
        <taxon>Ecdysozoa</taxon>
        <taxon>Nematoda</taxon>
        <taxon>Enoplea</taxon>
        <taxon>Dorylaimia</taxon>
        <taxon>Trichinellida</taxon>
        <taxon>Trichinellidae</taxon>
        <taxon>Trichinella</taxon>
    </lineage>
</organism>
<evidence type="ECO:0000313" key="1">
    <source>
        <dbReference type="EMBL" id="KRY88198.1"/>
    </source>
</evidence>
<evidence type="ECO:0000313" key="2">
    <source>
        <dbReference type="Proteomes" id="UP000054995"/>
    </source>
</evidence>
<keyword evidence="2" id="KW-1185">Reference proteome</keyword>
<comment type="caution">
    <text evidence="1">The sequence shown here is derived from an EMBL/GenBank/DDBJ whole genome shotgun (WGS) entry which is preliminary data.</text>
</comment>
<accession>A0A0V1FQ86</accession>
<name>A0A0V1FQ86_TRIPS</name>
<gene>
    <name evidence="1" type="ORF">T4D_10795</name>
</gene>
<reference evidence="1 2" key="1">
    <citation type="submission" date="2015-01" db="EMBL/GenBank/DDBJ databases">
        <title>Evolution of Trichinella species and genotypes.</title>
        <authorList>
            <person name="Korhonen P.K."/>
            <person name="Edoardo P."/>
            <person name="Giuseppe L.R."/>
            <person name="Gasser R.B."/>
        </authorList>
    </citation>
    <scope>NUCLEOTIDE SEQUENCE [LARGE SCALE GENOMIC DNA]</scope>
    <source>
        <strain evidence="1">ISS470</strain>
    </source>
</reference>
<dbReference type="Proteomes" id="UP000054995">
    <property type="component" value="Unassembled WGS sequence"/>
</dbReference>